<evidence type="ECO:0000313" key="2">
    <source>
        <dbReference type="EMBL" id="CAB4900316.1"/>
    </source>
</evidence>
<protein>
    <submittedName>
        <fullName evidence="2">Unannotated protein</fullName>
    </submittedName>
</protein>
<name>A0A6J7FYT1_9ZZZZ</name>
<accession>A0A6J7FYT1</accession>
<dbReference type="InterPro" id="IPR025327">
    <property type="entry name" value="DUF4233"/>
</dbReference>
<keyword evidence="1" id="KW-0472">Membrane</keyword>
<evidence type="ECO:0000256" key="1">
    <source>
        <dbReference type="SAM" id="Phobius"/>
    </source>
</evidence>
<reference evidence="2" key="1">
    <citation type="submission" date="2020-05" db="EMBL/GenBank/DDBJ databases">
        <authorList>
            <person name="Chiriac C."/>
            <person name="Salcher M."/>
            <person name="Ghai R."/>
            <person name="Kavagutti S V."/>
        </authorList>
    </citation>
    <scope>NUCLEOTIDE SEQUENCE</scope>
</reference>
<keyword evidence="1" id="KW-1133">Transmembrane helix</keyword>
<dbReference type="AlphaFoldDB" id="A0A6J7FYT1"/>
<gene>
    <name evidence="2" type="ORF">UFOPK3516_00901</name>
</gene>
<feature type="transmembrane region" description="Helical" evidence="1">
    <location>
        <begin position="76"/>
        <end position="109"/>
    </location>
</feature>
<keyword evidence="1" id="KW-0812">Transmembrane</keyword>
<proteinExistence type="predicted"/>
<feature type="transmembrane region" description="Helical" evidence="1">
    <location>
        <begin position="21"/>
        <end position="43"/>
    </location>
</feature>
<sequence>MSSRMSRHSGGRRDRGVRESLMAIVLGFEAIVVGLGALTVFGLKALEPVPAFVGGGLVIVVLVAAALFARYTAGIVLGWIAQAAVMASGFLVGAMFAVGLVFVGMWIFALVRGARIDQSRNQERINAEEKDA</sequence>
<organism evidence="2">
    <name type="scientific">freshwater metagenome</name>
    <dbReference type="NCBI Taxonomy" id="449393"/>
    <lineage>
        <taxon>unclassified sequences</taxon>
        <taxon>metagenomes</taxon>
        <taxon>ecological metagenomes</taxon>
    </lineage>
</organism>
<dbReference type="Pfam" id="PF14017">
    <property type="entry name" value="DUF4233"/>
    <property type="match status" value="1"/>
</dbReference>
<feature type="transmembrane region" description="Helical" evidence="1">
    <location>
        <begin position="49"/>
        <end position="69"/>
    </location>
</feature>
<dbReference type="EMBL" id="CAFBMB010000060">
    <property type="protein sequence ID" value="CAB4900316.1"/>
    <property type="molecule type" value="Genomic_DNA"/>
</dbReference>